<organism evidence="1 2">
    <name type="scientific">Flexivirga caeni</name>
    <dbReference type="NCBI Taxonomy" id="2294115"/>
    <lineage>
        <taxon>Bacteria</taxon>
        <taxon>Bacillati</taxon>
        <taxon>Actinomycetota</taxon>
        <taxon>Actinomycetes</taxon>
        <taxon>Micrococcales</taxon>
        <taxon>Dermacoccaceae</taxon>
        <taxon>Flexivirga</taxon>
    </lineage>
</organism>
<dbReference type="RefSeq" id="WP_148043187.1">
    <property type="nucleotide sequence ID" value="NZ_RJJQ01000001.1"/>
</dbReference>
<comment type="caution">
    <text evidence="1">The sequence shown here is derived from an EMBL/GenBank/DDBJ whole genome shotgun (WGS) entry which is preliminary data.</text>
</comment>
<sequence length="83" mass="9115">MVHLAAHDNTLMRRILLRAKQCGRTDDTEDVIRHRLSVFASNTAPLLDFYDTGASFARIDSDAEIDEVYGRIMAGVAALAGHA</sequence>
<dbReference type="Proteomes" id="UP000271678">
    <property type="component" value="Unassembled WGS sequence"/>
</dbReference>
<reference evidence="1 2" key="1">
    <citation type="submission" date="2018-11" db="EMBL/GenBank/DDBJ databases">
        <title>Draft genome of Simplicispira Flexivirga sp. BO-16.</title>
        <authorList>
            <person name="Im W.T."/>
        </authorList>
    </citation>
    <scope>NUCLEOTIDE SEQUENCE [LARGE SCALE GENOMIC DNA]</scope>
    <source>
        <strain evidence="1 2">BO-16</strain>
    </source>
</reference>
<dbReference type="AlphaFoldDB" id="A0A3M9MHV2"/>
<evidence type="ECO:0000313" key="1">
    <source>
        <dbReference type="EMBL" id="RNI25142.1"/>
    </source>
</evidence>
<keyword evidence="2" id="KW-1185">Reference proteome</keyword>
<dbReference type="InterPro" id="IPR027417">
    <property type="entry name" value="P-loop_NTPase"/>
</dbReference>
<protein>
    <recommendedName>
        <fullName evidence="3">Adenylate kinase</fullName>
    </recommendedName>
</protein>
<name>A0A3M9MHV2_9MICO</name>
<dbReference type="Gene3D" id="3.40.50.300">
    <property type="entry name" value="P-loop containing nucleotide triphosphate hydrolases"/>
    <property type="match status" value="1"/>
</dbReference>
<evidence type="ECO:0000313" key="2">
    <source>
        <dbReference type="Proteomes" id="UP000271678"/>
    </source>
</evidence>
<proteinExistence type="predicted"/>
<gene>
    <name evidence="1" type="ORF">EFY87_00365</name>
</gene>
<dbReference type="SUPFAM" id="SSF52540">
    <property type="entry name" value="P-loop containing nucleoside triphosphate hydrolases"/>
    <property type="match status" value="1"/>
</dbReference>
<accession>A0A3M9MHV2</accession>
<dbReference type="OrthoDB" id="9805030at2"/>
<dbReference type="EMBL" id="RJJQ01000001">
    <property type="protein sequence ID" value="RNI25142.1"/>
    <property type="molecule type" value="Genomic_DNA"/>
</dbReference>
<evidence type="ECO:0008006" key="3">
    <source>
        <dbReference type="Google" id="ProtNLM"/>
    </source>
</evidence>